<evidence type="ECO:0000259" key="6">
    <source>
        <dbReference type="PROSITE" id="PS51192"/>
    </source>
</evidence>
<evidence type="ECO:0000256" key="5">
    <source>
        <dbReference type="PROSITE-ProRule" id="PRU00552"/>
    </source>
</evidence>
<keyword evidence="4" id="KW-0067">ATP-binding</keyword>
<sequence>MALRHATLFPGRFGACRLSSRRTALLKTKLSFHSSSEAKNNSSPFASLGIGKELIASLDEQGIHVPTQIQNRGIPKILAGNNVFIGAETGSGKTLTFLLPIIELLTRQEKEGKIERSPNRPRCLILAPTRELGEQICKVAKKLSHRAKFSCTEIVGGRSRKAEEDSLSVPRDIVVATLGRFMEHHSKKAIMLSELRHVVFDEADYLFSRLGFREETKKLVMNIERHVVLKDRKPQIIGTAALKTLEVDSFFRYYCPSVSFVLSDKLHQLPLEKRVRSEPLYLKTAAEKRAALEKLVKEISKNEESKTIIFCNTVDSCRFVDHVLSGLNEKGECLPSACYHGEMPPKERRASWIRFCEKDAGFLVCTDLGARGLDIPSIGGIIMFDFPKTTTSYLHRVGRIRNEGVVYSLITHSSRKIAEICLSAHVATIATKKLIQVP</sequence>
<dbReference type="InterPro" id="IPR001650">
    <property type="entry name" value="Helicase_C-like"/>
</dbReference>
<gene>
    <name evidence="9" type="ORF">GAYE_SCF00G1780</name>
</gene>
<dbReference type="SMART" id="SM00487">
    <property type="entry name" value="DEXDc"/>
    <property type="match status" value="1"/>
</dbReference>
<dbReference type="InterPro" id="IPR014014">
    <property type="entry name" value="RNA_helicase_DEAD_Q_motif"/>
</dbReference>
<keyword evidence="3" id="KW-0347">Helicase</keyword>
<evidence type="ECO:0000256" key="4">
    <source>
        <dbReference type="ARBA" id="ARBA00022840"/>
    </source>
</evidence>
<dbReference type="SMART" id="SM00490">
    <property type="entry name" value="HELICc"/>
    <property type="match status" value="1"/>
</dbReference>
<dbReference type="GO" id="GO:0003676">
    <property type="term" value="F:nucleic acid binding"/>
    <property type="evidence" value="ECO:0007669"/>
    <property type="project" value="InterPro"/>
</dbReference>
<dbReference type="InterPro" id="IPR011545">
    <property type="entry name" value="DEAD/DEAH_box_helicase_dom"/>
</dbReference>
<dbReference type="GO" id="GO:0016787">
    <property type="term" value="F:hydrolase activity"/>
    <property type="evidence" value="ECO:0007669"/>
    <property type="project" value="UniProtKB-KW"/>
</dbReference>
<dbReference type="InterPro" id="IPR044742">
    <property type="entry name" value="DEAD/DEAH_RhlB"/>
</dbReference>
<keyword evidence="2" id="KW-0378">Hydrolase</keyword>
<comment type="caution">
    <text evidence="9">The sequence shown here is derived from an EMBL/GenBank/DDBJ whole genome shotgun (WGS) entry which is preliminary data.</text>
</comment>
<protein>
    <recommendedName>
        <fullName evidence="11">RNA helicase</fullName>
    </recommendedName>
</protein>
<accession>A0AAV9I944</accession>
<dbReference type="PROSITE" id="PS51192">
    <property type="entry name" value="HELICASE_ATP_BIND_1"/>
    <property type="match status" value="1"/>
</dbReference>
<dbReference type="EMBL" id="JANCYU010000020">
    <property type="protein sequence ID" value="KAK4523883.1"/>
    <property type="molecule type" value="Genomic_DNA"/>
</dbReference>
<evidence type="ECO:0008006" key="11">
    <source>
        <dbReference type="Google" id="ProtNLM"/>
    </source>
</evidence>
<keyword evidence="1" id="KW-0547">Nucleotide-binding</keyword>
<dbReference type="GO" id="GO:0005524">
    <property type="term" value="F:ATP binding"/>
    <property type="evidence" value="ECO:0007669"/>
    <property type="project" value="UniProtKB-KW"/>
</dbReference>
<dbReference type="GO" id="GO:0003724">
    <property type="term" value="F:RNA helicase activity"/>
    <property type="evidence" value="ECO:0007669"/>
    <property type="project" value="InterPro"/>
</dbReference>
<reference evidence="9 10" key="1">
    <citation type="submission" date="2022-07" db="EMBL/GenBank/DDBJ databases">
        <title>Genome-wide signatures of adaptation to extreme environments.</title>
        <authorList>
            <person name="Cho C.H."/>
            <person name="Yoon H.S."/>
        </authorList>
    </citation>
    <scope>NUCLEOTIDE SEQUENCE [LARGE SCALE GENOMIC DNA]</scope>
    <source>
        <strain evidence="9 10">108.79 E11</strain>
    </source>
</reference>
<keyword evidence="10" id="KW-1185">Reference proteome</keyword>
<evidence type="ECO:0000259" key="7">
    <source>
        <dbReference type="PROSITE" id="PS51194"/>
    </source>
</evidence>
<dbReference type="AlphaFoldDB" id="A0AAV9I944"/>
<dbReference type="CDD" id="cd18787">
    <property type="entry name" value="SF2_C_DEAD"/>
    <property type="match status" value="1"/>
</dbReference>
<dbReference type="CDD" id="cd00268">
    <property type="entry name" value="DEADc"/>
    <property type="match status" value="1"/>
</dbReference>
<evidence type="ECO:0000256" key="3">
    <source>
        <dbReference type="ARBA" id="ARBA00022806"/>
    </source>
</evidence>
<organism evidence="9 10">
    <name type="scientific">Galdieria yellowstonensis</name>
    <dbReference type="NCBI Taxonomy" id="3028027"/>
    <lineage>
        <taxon>Eukaryota</taxon>
        <taxon>Rhodophyta</taxon>
        <taxon>Bangiophyceae</taxon>
        <taxon>Galdieriales</taxon>
        <taxon>Galdieriaceae</taxon>
        <taxon>Galdieria</taxon>
    </lineage>
</organism>
<evidence type="ECO:0000256" key="2">
    <source>
        <dbReference type="ARBA" id="ARBA00022801"/>
    </source>
</evidence>
<dbReference type="SUPFAM" id="SSF52540">
    <property type="entry name" value="P-loop containing nucleoside triphosphate hydrolases"/>
    <property type="match status" value="1"/>
</dbReference>
<feature type="domain" description="Helicase C-terminal" evidence="7">
    <location>
        <begin position="291"/>
        <end position="438"/>
    </location>
</feature>
<evidence type="ECO:0000259" key="8">
    <source>
        <dbReference type="PROSITE" id="PS51195"/>
    </source>
</evidence>
<dbReference type="PROSITE" id="PS51195">
    <property type="entry name" value="Q_MOTIF"/>
    <property type="match status" value="1"/>
</dbReference>
<dbReference type="PROSITE" id="PS51194">
    <property type="entry name" value="HELICASE_CTER"/>
    <property type="match status" value="1"/>
</dbReference>
<name>A0AAV9I944_9RHOD</name>
<dbReference type="Pfam" id="PF00271">
    <property type="entry name" value="Helicase_C"/>
    <property type="match status" value="1"/>
</dbReference>
<feature type="short sequence motif" description="Q motif" evidence="5">
    <location>
        <begin position="43"/>
        <end position="71"/>
    </location>
</feature>
<proteinExistence type="predicted"/>
<dbReference type="InterPro" id="IPR014001">
    <property type="entry name" value="Helicase_ATP-bd"/>
</dbReference>
<evidence type="ECO:0000256" key="1">
    <source>
        <dbReference type="ARBA" id="ARBA00022741"/>
    </source>
</evidence>
<feature type="domain" description="DEAD-box RNA helicase Q" evidence="8">
    <location>
        <begin position="43"/>
        <end position="71"/>
    </location>
</feature>
<evidence type="ECO:0000313" key="9">
    <source>
        <dbReference type="EMBL" id="KAK4523883.1"/>
    </source>
</evidence>
<dbReference type="Gene3D" id="3.40.50.300">
    <property type="entry name" value="P-loop containing nucleotide triphosphate hydrolases"/>
    <property type="match status" value="2"/>
</dbReference>
<dbReference type="InterPro" id="IPR027417">
    <property type="entry name" value="P-loop_NTPase"/>
</dbReference>
<dbReference type="Proteomes" id="UP001300502">
    <property type="component" value="Unassembled WGS sequence"/>
</dbReference>
<feature type="domain" description="Helicase ATP-binding" evidence="6">
    <location>
        <begin position="74"/>
        <end position="261"/>
    </location>
</feature>
<dbReference type="Pfam" id="PF00270">
    <property type="entry name" value="DEAD"/>
    <property type="match status" value="1"/>
</dbReference>
<evidence type="ECO:0000313" key="10">
    <source>
        <dbReference type="Proteomes" id="UP001300502"/>
    </source>
</evidence>
<dbReference type="PANTHER" id="PTHR47960">
    <property type="entry name" value="DEAD-BOX ATP-DEPENDENT RNA HELICASE 50"/>
    <property type="match status" value="1"/>
</dbReference>